<evidence type="ECO:0000256" key="1">
    <source>
        <dbReference type="ARBA" id="ARBA00004370"/>
    </source>
</evidence>
<feature type="domain" description="GAIN-B" evidence="11">
    <location>
        <begin position="769"/>
        <end position="930"/>
    </location>
</feature>
<evidence type="ECO:0000256" key="4">
    <source>
        <dbReference type="ARBA" id="ARBA00022729"/>
    </source>
</evidence>
<dbReference type="PROSITE" id="PS50221">
    <property type="entry name" value="GAIN_B"/>
    <property type="match status" value="1"/>
</dbReference>
<keyword evidence="7 10" id="KW-0472">Membrane</keyword>
<evidence type="ECO:0000256" key="9">
    <source>
        <dbReference type="SAM" id="MobiDB-lite"/>
    </source>
</evidence>
<feature type="transmembrane region" description="Helical" evidence="10">
    <location>
        <begin position="985"/>
        <end position="1007"/>
    </location>
</feature>
<evidence type="ECO:0000256" key="7">
    <source>
        <dbReference type="ARBA" id="ARBA00023136"/>
    </source>
</evidence>
<sequence length="1541" mass="164030">MLNRNGSCWCAVISRRDSAALISAVIISGPRPLGTVPGWPSGVAVAPNRTQTGPDDIFGDAARARSIQYVDLTKVHPRRWNPGQEGLGRKPAAREEGADITGGRHRTVRWVRVEDTRPRQRVGVSMWPVVATALAIVGVADANICYWYAITCTATTIDTSSVSTIAGTINSTWFSTLSNAGQIQSVRISGSPGVVGLAPGAFDLLTSCTDINLQGNGITMVPIGAFTNMAQLLQLNLNNNKISQAMIPPGTFSTHLQQLMLSNNDIPYLIAGSFDSMTELVTLQIGGNNRLSAIPVGAFKHLTNLQTLVLGYDSVTSFPEGTFATLTQLRTLTIAGNRLTALNARSTLTRLQSLSMYGNPKITTLNLYVLQNLTSYSPTATTRRRRLTTRRRSTAPCQASFRVSIRGPAVRDPTTPLTLYGSVPNGVDLRQLTTQWSCDALDVSATSPYILTPSTNTLALTLAPNALAYGRSYQFALWAQYGGTASANGSIALAIPSVPTGGFVNVTWSDAAQVELSTLFDITTSGWHGTRTPFTYMFTYSFLDDPTGTEYPIANANSSTVRTTLPRGDRDRNDALKVIVRAIPDMESVPSAPAWAIVQVHPGPPGTLPRNVMGATVTASTRATISSLQMASLVLNAMSDATATSDVRAARSAYLSALMSTCAQPVPVNADDCAHLLSTLTARPEQLMANATQPILSFVMDLMQQSMERQQALSLRGLDALANSVSAVMTANRMANVTGTTLAEHSAVDMIASAQLALVVPCQTASPLATSSFATDVWMVDEMRHAINDQCAGPVNRISIPDALWSVANASGYVGIQATTWSHLPQNVPLPSEAISNVLTLRAYHVGMSDPGSAPIPLSIRNLSSPINVTMTPLVPVNGSMRPLCVTFNQTRGVWNDAGCTTTANGNGSVTCSCTHLTDFAIIATVVGSGNSPSDQGPGVAVIIDDASHVHRTFLWMYAAAMCATLVLLASTYRHVDKVQARRSLCTLLVLSLVVCGVRTAICAVNIQYAGSALVAVAALSVLPACVMSLLLTFFIVMIWSTGDRIQKLSTSHHRSPLEGFVRPYLFGNLAVAVGVPGLVLGGVFFQTSVTVFGSVPLAVALIDAASLLVGMVCLACSLYFLYCGRALFNILRKAGSTQVRTYTSIGRFICSVCTMFCLALSCQSALWVFSIVDPDAYLAGYTMYYTLFLACEVLSIILVLVFCVRTVGNNIVSERSAIGQVVPSAAPRTYCNSAARIVHVVPQAQNPARSSVRLRHTRVRRGCESLNCCCATMATFLPVSVLVLLSAVGAAVTVKLNPHAEAFYPRAADPGVKPRPADSVVCSLPSLQTAFYSVSASSEAPAIRSRAPVMEYSTVWAPSAPLGAQGNSSYASPKDIYYDQDLDVIGIVSHVLQNLLALGHASSSSSGSDAPPLTGTYDPGLPGHGRDPQDNQGRADEAYAGSSADDALVAAKELSRSPFVEAFDEAASAEGSDAGYHRKRWQRKAQRKLAEEKAARAEPMTLSKLNRMGHEGTVSRRWSTGSTSGKKPKGNKGRKRRGSH</sequence>
<dbReference type="SMART" id="SM00369">
    <property type="entry name" value="LRR_TYP"/>
    <property type="match status" value="6"/>
</dbReference>
<dbReference type="InterPro" id="IPR002859">
    <property type="entry name" value="PKD/REJ-like"/>
</dbReference>
<dbReference type="Proteomes" id="UP000290189">
    <property type="component" value="Unassembled WGS sequence"/>
</dbReference>
<feature type="transmembrane region" description="Helical" evidence="10">
    <location>
        <begin position="1098"/>
        <end position="1125"/>
    </location>
</feature>
<protein>
    <recommendedName>
        <fullName evidence="11">GAIN-B domain-containing protein</fullName>
    </recommendedName>
</protein>
<dbReference type="InterPro" id="IPR000203">
    <property type="entry name" value="GPS"/>
</dbReference>
<feature type="compositionally biased region" description="Basic residues" evidence="9">
    <location>
        <begin position="1527"/>
        <end position="1541"/>
    </location>
</feature>
<keyword evidence="12" id="KW-0496">Mitochondrion</keyword>
<dbReference type="InterPro" id="IPR032675">
    <property type="entry name" value="LRR_dom_sf"/>
</dbReference>
<keyword evidence="4" id="KW-0732">Signal</keyword>
<keyword evidence="3 10" id="KW-0812">Transmembrane</keyword>
<dbReference type="Gene3D" id="2.60.220.50">
    <property type="match status" value="1"/>
</dbReference>
<dbReference type="EMBL" id="OVEO01000011">
    <property type="protein sequence ID" value="SPQ99384.1"/>
    <property type="molecule type" value="Genomic_DNA"/>
</dbReference>
<evidence type="ECO:0000256" key="2">
    <source>
        <dbReference type="ARBA" id="ARBA00022614"/>
    </source>
</evidence>
<reference evidence="12 13" key="1">
    <citation type="submission" date="2018-03" db="EMBL/GenBank/DDBJ databases">
        <authorList>
            <person name="Fogelqvist J."/>
        </authorList>
    </citation>
    <scope>NUCLEOTIDE SEQUENCE [LARGE SCALE GENOMIC DNA]</scope>
</reference>
<comment type="subcellular location">
    <subcellularLocation>
        <location evidence="1">Membrane</location>
    </subcellularLocation>
</comment>
<feature type="transmembrane region" description="Helical" evidence="10">
    <location>
        <begin position="1061"/>
        <end position="1086"/>
    </location>
</feature>
<keyword evidence="5" id="KW-0677">Repeat</keyword>
<feature type="transmembrane region" description="Helical" evidence="10">
    <location>
        <begin position="1146"/>
        <end position="1173"/>
    </location>
</feature>
<dbReference type="Pfam" id="PF02010">
    <property type="entry name" value="REJ"/>
    <property type="match status" value="1"/>
</dbReference>
<dbReference type="Pfam" id="PF01825">
    <property type="entry name" value="GPS"/>
    <property type="match status" value="1"/>
</dbReference>
<feature type="region of interest" description="Disordered" evidence="9">
    <location>
        <begin position="80"/>
        <end position="101"/>
    </location>
</feature>
<dbReference type="InterPro" id="IPR003591">
    <property type="entry name" value="Leu-rich_rpt_typical-subtyp"/>
</dbReference>
<dbReference type="InterPro" id="IPR046338">
    <property type="entry name" value="GAIN_dom_sf"/>
</dbReference>
<name>A0A3P3YGX9_PLABS</name>
<dbReference type="InterPro" id="IPR057244">
    <property type="entry name" value="GAIN_B"/>
</dbReference>
<feature type="compositionally biased region" description="Basic residues" evidence="9">
    <location>
        <begin position="1478"/>
        <end position="1488"/>
    </location>
</feature>
<evidence type="ECO:0000256" key="6">
    <source>
        <dbReference type="ARBA" id="ARBA00022989"/>
    </source>
</evidence>
<accession>A0A3P3YGX9</accession>
<feature type="transmembrane region" description="Helical" evidence="10">
    <location>
        <begin position="1185"/>
        <end position="1205"/>
    </location>
</feature>
<evidence type="ECO:0000313" key="13">
    <source>
        <dbReference type="Proteomes" id="UP000290189"/>
    </source>
</evidence>
<evidence type="ECO:0000313" key="12">
    <source>
        <dbReference type="EMBL" id="SPQ99384.1"/>
    </source>
</evidence>
<keyword evidence="2" id="KW-0433">Leucine-rich repeat</keyword>
<evidence type="ECO:0000256" key="5">
    <source>
        <dbReference type="ARBA" id="ARBA00022737"/>
    </source>
</evidence>
<dbReference type="GO" id="GO:0016020">
    <property type="term" value="C:membrane"/>
    <property type="evidence" value="ECO:0007669"/>
    <property type="project" value="UniProtKB-SubCell"/>
</dbReference>
<evidence type="ECO:0000256" key="3">
    <source>
        <dbReference type="ARBA" id="ARBA00022692"/>
    </source>
</evidence>
<feature type="transmembrane region" description="Helical" evidence="10">
    <location>
        <begin position="1013"/>
        <end position="1040"/>
    </location>
</feature>
<geneLocation type="mitochondrion" evidence="12"/>
<feature type="compositionally biased region" description="Basic and acidic residues" evidence="9">
    <location>
        <begin position="1425"/>
        <end position="1438"/>
    </location>
</feature>
<evidence type="ECO:0000256" key="8">
    <source>
        <dbReference type="ARBA" id="ARBA00023157"/>
    </source>
</evidence>
<feature type="region of interest" description="Disordered" evidence="9">
    <location>
        <begin position="1402"/>
        <end position="1443"/>
    </location>
</feature>
<keyword evidence="8" id="KW-1015">Disulfide bond</keyword>
<dbReference type="FunFam" id="3.80.10.10:FF:001164">
    <property type="entry name" value="GH01279p"/>
    <property type="match status" value="1"/>
</dbReference>
<evidence type="ECO:0000259" key="11">
    <source>
        <dbReference type="PROSITE" id="PS50221"/>
    </source>
</evidence>
<proteinExistence type="predicted"/>
<feature type="transmembrane region" description="Helical" evidence="10">
    <location>
        <begin position="1266"/>
        <end position="1289"/>
    </location>
</feature>
<dbReference type="Gene3D" id="3.80.10.10">
    <property type="entry name" value="Ribonuclease Inhibitor"/>
    <property type="match status" value="2"/>
</dbReference>
<dbReference type="PANTHER" id="PTHR24366:SF161">
    <property type="entry name" value="TIR DOMAIN-CONTAINING PROTEIN"/>
    <property type="match status" value="1"/>
</dbReference>
<organism evidence="12 13">
    <name type="scientific">Plasmodiophora brassicae</name>
    <name type="common">Clubroot disease agent</name>
    <dbReference type="NCBI Taxonomy" id="37360"/>
    <lineage>
        <taxon>Eukaryota</taxon>
        <taxon>Sar</taxon>
        <taxon>Rhizaria</taxon>
        <taxon>Endomyxa</taxon>
        <taxon>Phytomyxea</taxon>
        <taxon>Plasmodiophorida</taxon>
        <taxon>Plasmodiophoridae</taxon>
        <taxon>Plasmodiophora</taxon>
    </lineage>
</organism>
<dbReference type="PANTHER" id="PTHR24366">
    <property type="entry name" value="IG(IMMUNOGLOBULIN) AND LRR(LEUCINE RICH REPEAT) DOMAINS"/>
    <property type="match status" value="1"/>
</dbReference>
<feature type="transmembrane region" description="Helical" evidence="10">
    <location>
        <begin position="954"/>
        <end position="973"/>
    </location>
</feature>
<dbReference type="SUPFAM" id="SSF52058">
    <property type="entry name" value="L domain-like"/>
    <property type="match status" value="1"/>
</dbReference>
<dbReference type="Pfam" id="PF13855">
    <property type="entry name" value="LRR_8"/>
    <property type="match status" value="1"/>
</dbReference>
<gene>
    <name evidence="12" type="ORF">PLBR_LOCUS6599</name>
</gene>
<evidence type="ECO:0000256" key="10">
    <source>
        <dbReference type="SAM" id="Phobius"/>
    </source>
</evidence>
<dbReference type="InterPro" id="IPR001611">
    <property type="entry name" value="Leu-rich_rpt"/>
</dbReference>
<keyword evidence="6 10" id="KW-1133">Transmembrane helix</keyword>
<feature type="region of interest" description="Disordered" evidence="9">
    <location>
        <begin position="1469"/>
        <end position="1541"/>
    </location>
</feature>
<dbReference type="SMART" id="SM00303">
    <property type="entry name" value="GPS"/>
    <property type="match status" value="1"/>
</dbReference>